<evidence type="ECO:0000313" key="2">
    <source>
        <dbReference type="Proteomes" id="UP000016960"/>
    </source>
</evidence>
<keyword evidence="1" id="KW-0378">Hydrolase</keyword>
<dbReference type="Gene3D" id="3.60.15.10">
    <property type="entry name" value="Ribonuclease Z/Hydroxyacylglutathione hydrolase-like"/>
    <property type="match status" value="1"/>
</dbReference>
<dbReference type="SUPFAM" id="SSF56281">
    <property type="entry name" value="Metallo-hydrolase/oxidoreductase"/>
    <property type="match status" value="1"/>
</dbReference>
<keyword evidence="2" id="KW-1185">Reference proteome</keyword>
<sequence length="255" mass="27238">MELTYYGANSWSIGIGGQRILVDPWLVGSLVFAGLPWLFEGKRPQALLLEDSDLILLSQGLADHAHKPTLQVLNKSTPVVGSANAARVARALGFESVNELLPGEKFSLDNRVEVRALTGAPIGPTRENAYLLKDLTTGHTLYYEPHGFPPETVKEFAPVDVAINPVVNLELPLAGPIINGRGSALKLAQWLRPQVMLPTAAGGDIHYSGALASLLQTKGSIDELRSCLAREKLATEVLEPEPGCPLALDLTAPAG</sequence>
<dbReference type="RefSeq" id="WP_022605848.1">
    <property type="nucleotide sequence ID" value="NZ_ASSJ01000035.1"/>
</dbReference>
<gene>
    <name evidence="1" type="ORF">KR51_00013200</name>
</gene>
<dbReference type="PATRIC" id="fig|582515.4.peg.1470"/>
<reference evidence="1 2" key="1">
    <citation type="submission" date="2013-05" db="EMBL/GenBank/DDBJ databases">
        <title>Draft genome sequence of Rubidibacter lacunae KORDI 51-2.</title>
        <authorList>
            <person name="Choi D.H."/>
            <person name="Noh J.H."/>
            <person name="Kwon K.-K."/>
            <person name="Lee J.-H."/>
            <person name="Ryu J.-Y."/>
        </authorList>
    </citation>
    <scope>NUCLEOTIDE SEQUENCE [LARGE SCALE GENOMIC DNA]</scope>
    <source>
        <strain evidence="1 2">KORDI 51-2</strain>
    </source>
</reference>
<dbReference type="Proteomes" id="UP000016960">
    <property type="component" value="Unassembled WGS sequence"/>
</dbReference>
<dbReference type="PANTHER" id="PTHR36142">
    <property type="entry name" value="METALLO-HYDROLASE/OXIDOREDUCTASE SUPERFAMILY PROTEIN"/>
    <property type="match status" value="1"/>
</dbReference>
<dbReference type="EMBL" id="ASSJ01000035">
    <property type="protein sequence ID" value="ERN41989.1"/>
    <property type="molecule type" value="Genomic_DNA"/>
</dbReference>
<proteinExistence type="predicted"/>
<dbReference type="AlphaFoldDB" id="U5DMZ6"/>
<dbReference type="OrthoDB" id="507726at2"/>
<dbReference type="InterPro" id="IPR036866">
    <property type="entry name" value="RibonucZ/Hydroxyglut_hydro"/>
</dbReference>
<protein>
    <submittedName>
        <fullName evidence="1">Putative Zn-dependent hydrolase of the beta-lactamase fold protein</fullName>
    </submittedName>
</protein>
<dbReference type="InParanoid" id="U5DMZ6"/>
<accession>U5DMZ6</accession>
<dbReference type="eggNOG" id="COG2220">
    <property type="taxonomic scope" value="Bacteria"/>
</dbReference>
<comment type="caution">
    <text evidence="1">The sequence shown here is derived from an EMBL/GenBank/DDBJ whole genome shotgun (WGS) entry which is preliminary data.</text>
</comment>
<dbReference type="GO" id="GO:0016787">
    <property type="term" value="F:hydrolase activity"/>
    <property type="evidence" value="ECO:0007669"/>
    <property type="project" value="UniProtKB-KW"/>
</dbReference>
<dbReference type="PANTHER" id="PTHR36142:SF2">
    <property type="entry name" value="METALLO-HYDROLASE_OXIDOREDUCTASE SUPERFAMILY PROTEIN"/>
    <property type="match status" value="1"/>
</dbReference>
<dbReference type="Pfam" id="PF13483">
    <property type="entry name" value="Lactamase_B_3"/>
    <property type="match status" value="1"/>
</dbReference>
<dbReference type="STRING" id="582515.KR51_00013200"/>
<name>U5DMZ6_9CHRO</name>
<organism evidence="1 2">
    <name type="scientific">Rubidibacter lacunae KORDI 51-2</name>
    <dbReference type="NCBI Taxonomy" id="582515"/>
    <lineage>
        <taxon>Bacteria</taxon>
        <taxon>Bacillati</taxon>
        <taxon>Cyanobacteriota</taxon>
        <taxon>Cyanophyceae</taxon>
        <taxon>Oscillatoriophycideae</taxon>
        <taxon>Chroococcales</taxon>
        <taxon>Aphanothecaceae</taxon>
        <taxon>Rubidibacter</taxon>
    </lineage>
</organism>
<evidence type="ECO:0000313" key="1">
    <source>
        <dbReference type="EMBL" id="ERN41989.1"/>
    </source>
</evidence>